<name>A0A1Y1Y724_9PLEO</name>
<reference evidence="1 2" key="1">
    <citation type="submission" date="2016-07" db="EMBL/GenBank/DDBJ databases">
        <title>Pervasive Adenine N6-methylation of Active Genes in Fungi.</title>
        <authorList>
            <consortium name="DOE Joint Genome Institute"/>
            <person name="Mondo S.J."/>
            <person name="Dannebaum R.O."/>
            <person name="Kuo R.C."/>
            <person name="Labutti K."/>
            <person name="Haridas S."/>
            <person name="Kuo A."/>
            <person name="Salamov A."/>
            <person name="Ahrendt S.R."/>
            <person name="Lipzen A."/>
            <person name="Sullivan W."/>
            <person name="Andreopoulos W.B."/>
            <person name="Clum A."/>
            <person name="Lindquist E."/>
            <person name="Daum C."/>
            <person name="Ramamoorthy G.K."/>
            <person name="Gryganskyi A."/>
            <person name="Culley D."/>
            <person name="Magnuson J.K."/>
            <person name="James T.Y."/>
            <person name="O'Malley M.A."/>
            <person name="Stajich J.E."/>
            <person name="Spatafora J.W."/>
            <person name="Visel A."/>
            <person name="Grigoriev I.V."/>
        </authorList>
    </citation>
    <scope>NUCLEOTIDE SEQUENCE [LARGE SCALE GENOMIC DNA]</scope>
    <source>
        <strain evidence="1 2">CBS 115471</strain>
    </source>
</reference>
<dbReference type="OrthoDB" id="422574at2759"/>
<dbReference type="Proteomes" id="UP000193144">
    <property type="component" value="Unassembled WGS sequence"/>
</dbReference>
<accession>A0A1Y1Y724</accession>
<organism evidence="1 2">
    <name type="scientific">Clohesyomyces aquaticus</name>
    <dbReference type="NCBI Taxonomy" id="1231657"/>
    <lineage>
        <taxon>Eukaryota</taxon>
        <taxon>Fungi</taxon>
        <taxon>Dikarya</taxon>
        <taxon>Ascomycota</taxon>
        <taxon>Pezizomycotina</taxon>
        <taxon>Dothideomycetes</taxon>
        <taxon>Pleosporomycetidae</taxon>
        <taxon>Pleosporales</taxon>
        <taxon>Lindgomycetaceae</taxon>
        <taxon>Clohesyomyces</taxon>
    </lineage>
</organism>
<dbReference type="STRING" id="1231657.A0A1Y1Y724"/>
<proteinExistence type="predicted"/>
<sequence length="78" mass="8832">MPVRQPLKTLSSDTSTNEQKKDWFLTLSPNGRISIIIDNTQSPPFPVMGTSAELLYLLKFDEKQYFGPDNELELSSVL</sequence>
<comment type="caution">
    <text evidence="1">The sequence shown here is derived from an EMBL/GenBank/DDBJ whole genome shotgun (WGS) entry which is preliminary data.</text>
</comment>
<keyword evidence="2" id="KW-1185">Reference proteome</keyword>
<evidence type="ECO:0000313" key="1">
    <source>
        <dbReference type="EMBL" id="ORX93788.1"/>
    </source>
</evidence>
<gene>
    <name evidence="1" type="ORF">BCR34DRAFT_646310</name>
</gene>
<dbReference type="Gene3D" id="3.40.30.10">
    <property type="entry name" value="Glutaredoxin"/>
    <property type="match status" value="1"/>
</dbReference>
<dbReference type="EMBL" id="MCFA01000328">
    <property type="protein sequence ID" value="ORX93788.1"/>
    <property type="molecule type" value="Genomic_DNA"/>
</dbReference>
<evidence type="ECO:0000313" key="2">
    <source>
        <dbReference type="Proteomes" id="UP000193144"/>
    </source>
</evidence>
<protein>
    <submittedName>
        <fullName evidence="1">Uncharacterized protein</fullName>
    </submittedName>
</protein>
<dbReference type="AlphaFoldDB" id="A0A1Y1Y724"/>